<dbReference type="InterPro" id="IPR042489">
    <property type="entry name" value="CapZ_alpha_1"/>
</dbReference>
<comment type="caution">
    <text evidence="7">The sequence shown here is derived from an EMBL/GenBank/DDBJ whole genome shotgun (WGS) entry which is preliminary data.</text>
</comment>
<comment type="subunit">
    <text evidence="6">Heterodimer of an alpha and a beta subunit.</text>
</comment>
<comment type="similarity">
    <text evidence="1 6">Belongs to the F-actin-capping protein alpha subunit family.</text>
</comment>
<dbReference type="SUPFAM" id="SSF90096">
    <property type="entry name" value="Subunits of heterodimeric actin filament capping protein Capz"/>
    <property type="match status" value="1"/>
</dbReference>
<proteinExistence type="inferred from homology"/>
<dbReference type="GO" id="GO:0030036">
    <property type="term" value="P:actin cytoskeleton organization"/>
    <property type="evidence" value="ECO:0007669"/>
    <property type="project" value="TreeGrafter"/>
</dbReference>
<dbReference type="EMBL" id="BTGD01000001">
    <property type="protein sequence ID" value="GMM53601.1"/>
    <property type="molecule type" value="Genomic_DNA"/>
</dbReference>
<evidence type="ECO:0000256" key="5">
    <source>
        <dbReference type="ARBA" id="ARBA00025389"/>
    </source>
</evidence>
<evidence type="ECO:0000256" key="4">
    <source>
        <dbReference type="ARBA" id="ARBA00023203"/>
    </source>
</evidence>
<dbReference type="PROSITE" id="PS00749">
    <property type="entry name" value="F_ACTIN_CAPPING_A_2"/>
    <property type="match status" value="1"/>
</dbReference>
<evidence type="ECO:0000256" key="3">
    <source>
        <dbReference type="ARBA" id="ARBA00022467"/>
    </source>
</evidence>
<dbReference type="Pfam" id="PF01267">
    <property type="entry name" value="F-actin_cap_A"/>
    <property type="match status" value="1"/>
</dbReference>
<dbReference type="GO" id="GO:0008290">
    <property type="term" value="C:F-actin capping protein complex"/>
    <property type="evidence" value="ECO:0007669"/>
    <property type="project" value="UniProtKB-UniRule"/>
</dbReference>
<evidence type="ECO:0000256" key="6">
    <source>
        <dbReference type="RuleBase" id="RU365077"/>
    </source>
</evidence>
<dbReference type="PROSITE" id="PS00748">
    <property type="entry name" value="F_ACTIN_CAPPING_A_1"/>
    <property type="match status" value="1"/>
</dbReference>
<keyword evidence="8" id="KW-1185">Reference proteome</keyword>
<dbReference type="FunFam" id="3.90.1150.210:FF:000003">
    <property type="entry name" value="F-actin-capping protein subunit alpha"/>
    <property type="match status" value="1"/>
</dbReference>
<evidence type="ECO:0000313" key="7">
    <source>
        <dbReference type="EMBL" id="GMM53601.1"/>
    </source>
</evidence>
<dbReference type="PANTHER" id="PTHR10653:SF0">
    <property type="entry name" value="F-ACTIN-CAPPING PROTEIN SUBUNIT ALPHA"/>
    <property type="match status" value="1"/>
</dbReference>
<dbReference type="AlphaFoldDB" id="A0AAV5RR45"/>
<gene>
    <name evidence="7" type="ORF">DAKH74_002170</name>
</gene>
<accession>A0AAV5RR45</accession>
<dbReference type="InterPro" id="IPR002189">
    <property type="entry name" value="CapZ_alpha"/>
</dbReference>
<dbReference type="GO" id="GO:0051015">
    <property type="term" value="F:actin filament binding"/>
    <property type="evidence" value="ECO:0007669"/>
    <property type="project" value="TreeGrafter"/>
</dbReference>
<evidence type="ECO:0000313" key="8">
    <source>
        <dbReference type="Proteomes" id="UP001377567"/>
    </source>
</evidence>
<evidence type="ECO:0000256" key="2">
    <source>
        <dbReference type="ARBA" id="ARBA00014038"/>
    </source>
</evidence>
<dbReference type="GO" id="GO:0030479">
    <property type="term" value="C:actin cortical patch"/>
    <property type="evidence" value="ECO:0007669"/>
    <property type="project" value="TreeGrafter"/>
</dbReference>
<keyword evidence="3 6" id="KW-0117">Actin capping</keyword>
<dbReference type="InterPro" id="IPR042276">
    <property type="entry name" value="CapZ_alpha/beta_2"/>
</dbReference>
<dbReference type="Proteomes" id="UP001377567">
    <property type="component" value="Unassembled WGS sequence"/>
</dbReference>
<dbReference type="PRINTS" id="PR00191">
    <property type="entry name" value="FACTINCAPA"/>
</dbReference>
<reference evidence="7 8" key="1">
    <citation type="journal article" date="2023" name="Elife">
        <title>Identification of key yeast species and microbe-microbe interactions impacting larval growth of Drosophila in the wild.</title>
        <authorList>
            <person name="Mure A."/>
            <person name="Sugiura Y."/>
            <person name="Maeda R."/>
            <person name="Honda K."/>
            <person name="Sakurai N."/>
            <person name="Takahashi Y."/>
            <person name="Watada M."/>
            <person name="Katoh T."/>
            <person name="Gotoh A."/>
            <person name="Gotoh Y."/>
            <person name="Taniguchi I."/>
            <person name="Nakamura K."/>
            <person name="Hayashi T."/>
            <person name="Katayama T."/>
            <person name="Uemura T."/>
            <person name="Hattori Y."/>
        </authorList>
    </citation>
    <scope>NUCLEOTIDE SEQUENCE [LARGE SCALE GENOMIC DNA]</scope>
    <source>
        <strain evidence="7 8">KH-74</strain>
    </source>
</reference>
<keyword evidence="4 6" id="KW-0009">Actin-binding</keyword>
<protein>
    <recommendedName>
        <fullName evidence="2 6">F-actin-capping protein subunit alpha</fullName>
    </recommendedName>
</protein>
<evidence type="ECO:0000256" key="1">
    <source>
        <dbReference type="ARBA" id="ARBA00010479"/>
    </source>
</evidence>
<dbReference type="InterPro" id="IPR037282">
    <property type="entry name" value="CapZ_alpha/beta"/>
</dbReference>
<organism evidence="7 8">
    <name type="scientific">Maudiozyma humilis</name>
    <name type="common">Sour dough yeast</name>
    <name type="synonym">Kazachstania humilis</name>
    <dbReference type="NCBI Taxonomy" id="51915"/>
    <lineage>
        <taxon>Eukaryota</taxon>
        <taxon>Fungi</taxon>
        <taxon>Dikarya</taxon>
        <taxon>Ascomycota</taxon>
        <taxon>Saccharomycotina</taxon>
        <taxon>Saccharomycetes</taxon>
        <taxon>Saccharomycetales</taxon>
        <taxon>Saccharomycetaceae</taxon>
        <taxon>Maudiozyma</taxon>
    </lineage>
</organism>
<dbReference type="Gene3D" id="3.90.1150.210">
    <property type="entry name" value="F-actin capping protein, beta subunit"/>
    <property type="match status" value="1"/>
</dbReference>
<dbReference type="GO" id="GO:0051016">
    <property type="term" value="P:barbed-end actin filament capping"/>
    <property type="evidence" value="ECO:0007669"/>
    <property type="project" value="UniProtKB-UniRule"/>
</dbReference>
<sequence length="265" mass="29468">MSESNFDSVISEIIFDTPAGEIQEVYNSLITLAGENAKDTILDVIEQYNVKNNIPIDVDGNLVILSENTKSGASRYTDAVRGVSFTVDHLSKKGLDVEPLQDAASQEECKKLHEQLTEYTAKNYPGDVTIAVNPIADSQKLEIIIISTKYNPANFWNGDWRSKYTYDASSNQISGSIDVHVHYYEDGNVSFKSNKTVESTPATDVVDAISQIEGEFEKSLDISFTELNEKQFKALRRRLPITRSKVNWGKAIGNYRLGKDAAEGL</sequence>
<comment type="function">
    <text evidence="5 6">F-actin-capping proteins bind in a Ca(2+)-independent manner to the fast growing ends of actin filaments (barbed end) thereby blocking the exchange of subunits at these ends. Unlike other capping proteins (such as gelsolin and severin), these proteins do not sever actin filaments.</text>
</comment>
<name>A0AAV5RR45_MAUHU</name>
<dbReference type="InterPro" id="IPR017865">
    <property type="entry name" value="F-actin_cap_asu_CS"/>
</dbReference>
<dbReference type="Gene3D" id="3.30.1140.60">
    <property type="entry name" value="F-actin capping protein, alpha subunit"/>
    <property type="match status" value="1"/>
</dbReference>
<dbReference type="PANTHER" id="PTHR10653">
    <property type="entry name" value="F-ACTIN-CAPPING PROTEIN SUBUNIT ALPHA"/>
    <property type="match status" value="1"/>
</dbReference>